<dbReference type="AlphaFoldDB" id="A0AAX6ILM9"/>
<keyword evidence="1" id="KW-0647">Proteasome</keyword>
<reference evidence="1" key="1">
    <citation type="journal article" date="2023" name="GigaByte">
        <title>Genome assembly of the bearded iris, Iris pallida Lam.</title>
        <authorList>
            <person name="Bruccoleri R.E."/>
            <person name="Oakeley E.J."/>
            <person name="Faust A.M.E."/>
            <person name="Altorfer M."/>
            <person name="Dessus-Babus S."/>
            <person name="Burckhardt D."/>
            <person name="Oertli M."/>
            <person name="Naumann U."/>
            <person name="Petersen F."/>
            <person name="Wong J."/>
        </authorList>
    </citation>
    <scope>NUCLEOTIDE SEQUENCE</scope>
    <source>
        <strain evidence="1">GSM-AAB239-AS_SAM_17_03QT</strain>
    </source>
</reference>
<evidence type="ECO:0000313" key="1">
    <source>
        <dbReference type="EMBL" id="KAJ6853988.1"/>
    </source>
</evidence>
<protein>
    <submittedName>
        <fullName evidence="1">26S proteasome non-ATPase regulatory subunit 1-like protein A-like</fullName>
    </submittedName>
</protein>
<name>A0AAX6ILM9_IRIPA</name>
<comment type="caution">
    <text evidence="1">The sequence shown here is derived from an EMBL/GenBank/DDBJ whole genome shotgun (WGS) entry which is preliminary data.</text>
</comment>
<keyword evidence="2" id="KW-1185">Reference proteome</keyword>
<dbReference type="EMBL" id="JANAVB010000197">
    <property type="protein sequence ID" value="KAJ6853988.1"/>
    <property type="molecule type" value="Genomic_DNA"/>
</dbReference>
<reference evidence="1" key="2">
    <citation type="submission" date="2023-04" db="EMBL/GenBank/DDBJ databases">
        <authorList>
            <person name="Bruccoleri R.E."/>
            <person name="Oakeley E.J."/>
            <person name="Faust A.-M."/>
            <person name="Dessus-Babus S."/>
            <person name="Altorfer M."/>
            <person name="Burckhardt D."/>
            <person name="Oertli M."/>
            <person name="Naumann U."/>
            <person name="Petersen F."/>
            <person name="Wong J."/>
        </authorList>
    </citation>
    <scope>NUCLEOTIDE SEQUENCE</scope>
    <source>
        <strain evidence="1">GSM-AAB239-AS_SAM_17_03QT</strain>
        <tissue evidence="1">Leaf</tissue>
    </source>
</reference>
<proteinExistence type="predicted"/>
<gene>
    <name evidence="1" type="ORF">M6B38_100480</name>
</gene>
<dbReference type="GO" id="GO:0000502">
    <property type="term" value="C:proteasome complex"/>
    <property type="evidence" value="ECO:0007669"/>
    <property type="project" value="UniProtKB-KW"/>
</dbReference>
<organism evidence="1 2">
    <name type="scientific">Iris pallida</name>
    <name type="common">Sweet iris</name>
    <dbReference type="NCBI Taxonomy" id="29817"/>
    <lineage>
        <taxon>Eukaryota</taxon>
        <taxon>Viridiplantae</taxon>
        <taxon>Streptophyta</taxon>
        <taxon>Embryophyta</taxon>
        <taxon>Tracheophyta</taxon>
        <taxon>Spermatophyta</taxon>
        <taxon>Magnoliopsida</taxon>
        <taxon>Liliopsida</taxon>
        <taxon>Asparagales</taxon>
        <taxon>Iridaceae</taxon>
        <taxon>Iridoideae</taxon>
        <taxon>Irideae</taxon>
        <taxon>Iris</taxon>
    </lineage>
</organism>
<sequence>MMELFPSFSKKYFTIKCLLTDMNGCIGSLNSHLTCWSLLQTFFLYNVATESSCRCLADTAI</sequence>
<evidence type="ECO:0000313" key="2">
    <source>
        <dbReference type="Proteomes" id="UP001140949"/>
    </source>
</evidence>
<dbReference type="Proteomes" id="UP001140949">
    <property type="component" value="Unassembled WGS sequence"/>
</dbReference>
<accession>A0AAX6ILM9</accession>